<dbReference type="AlphaFoldDB" id="A0AB33V9T2"/>
<feature type="transmembrane region" description="Helical" evidence="9">
    <location>
        <begin position="333"/>
        <end position="357"/>
    </location>
</feature>
<comment type="caution">
    <text evidence="10">The sequence shown here is derived from an EMBL/GenBank/DDBJ whole genome shotgun (WGS) entry which is preliminary data.</text>
</comment>
<feature type="transmembrane region" description="Helical" evidence="9">
    <location>
        <begin position="289"/>
        <end position="313"/>
    </location>
</feature>
<comment type="subcellular location">
    <subcellularLocation>
        <location evidence="1">Cell membrane</location>
        <topology evidence="1">Multi-pass membrane protein</topology>
    </subcellularLocation>
</comment>
<feature type="transmembrane region" description="Helical" evidence="9">
    <location>
        <begin position="128"/>
        <end position="146"/>
    </location>
</feature>
<keyword evidence="5 9" id="KW-0812">Transmembrane</keyword>
<dbReference type="PROSITE" id="PS01116">
    <property type="entry name" value="XANTH_URACIL_PERMASE"/>
    <property type="match status" value="1"/>
</dbReference>
<evidence type="ECO:0000256" key="3">
    <source>
        <dbReference type="ARBA" id="ARBA00022448"/>
    </source>
</evidence>
<organism evidence="10 11">
    <name type="scientific">Ralstonia solanacearum (strain UW551)</name>
    <dbReference type="NCBI Taxonomy" id="342110"/>
    <lineage>
        <taxon>Bacteria</taxon>
        <taxon>Pseudomonadati</taxon>
        <taxon>Pseudomonadota</taxon>
        <taxon>Betaproteobacteria</taxon>
        <taxon>Burkholderiales</taxon>
        <taxon>Burkholderiaceae</taxon>
        <taxon>Ralstonia</taxon>
        <taxon>Ralstonia solanacearum species complex</taxon>
    </lineage>
</organism>
<dbReference type="InterPro" id="IPR017588">
    <property type="entry name" value="UacT-like"/>
</dbReference>
<evidence type="ECO:0000256" key="6">
    <source>
        <dbReference type="ARBA" id="ARBA00022989"/>
    </source>
</evidence>
<sequence length="542" mass="56308">MPAPRKRTWPSTCNAVPTASARKPPRTSTCVRRWAGATTPLAPSDPFCRPGEPARQRLAATGRSDPARHHKETPMASTLAAPPADLTNERIASARLLALGLQHVLVMYAGTVAVPLIVGGALHLPKEQLAFLINADLFAAGLATLIQSFGLWKFGIRMPVMMGVTFASVGPMIAIGSDPGSGLLGIYGAVIAAGLFGIAVAPLMGRVLGLFPPVVTGTVITLIGVSLMGVGINWAAGGQPTLKTMVDGVLRTVPNPAYGDPGGLAIALSVLVIILLLTKYGRGLIGNIAVLLGIVCGTLIAMAAGKVSFAGVADADWMAVVTPLHFGMPTFRLGAIASMCVVMLITLVESTGMFLALAEITGKKLTPEDLTRGLRADGLGSLIGGLFNTFPYTSFSQNVGLVTVTGVRSRFVAATGGVILIALGLFPKMAHVVASVPSFVLGGAGIVMFGMVAATGVRILGSIDFNRHRHNLFIVAIAIGFGMIPTLAPAFFQYLPHWLEPVTHSGIVLGTLVAVTLNLYYNGMQSTEHAMRTAAATTHSAE</sequence>
<evidence type="ECO:0000313" key="11">
    <source>
        <dbReference type="Proteomes" id="UP000005933"/>
    </source>
</evidence>
<feature type="region of interest" description="Disordered" evidence="8">
    <location>
        <begin position="1"/>
        <end position="81"/>
    </location>
</feature>
<dbReference type="PANTHER" id="PTHR42810">
    <property type="entry name" value="PURINE PERMEASE C1399.01C-RELATED"/>
    <property type="match status" value="1"/>
</dbReference>
<dbReference type="InterPro" id="IPR006042">
    <property type="entry name" value="Xan_ur_permease"/>
</dbReference>
<dbReference type="EMBL" id="AAKL01000048">
    <property type="protein sequence ID" value="EAP71619.1"/>
    <property type="molecule type" value="Genomic_DNA"/>
</dbReference>
<feature type="transmembrane region" description="Helical" evidence="9">
    <location>
        <begin position="158"/>
        <end position="177"/>
    </location>
</feature>
<evidence type="ECO:0000256" key="7">
    <source>
        <dbReference type="ARBA" id="ARBA00023136"/>
    </source>
</evidence>
<gene>
    <name evidence="10" type="ORF">RRSL_01270</name>
</gene>
<dbReference type="NCBIfam" id="TIGR00801">
    <property type="entry name" value="ncs2"/>
    <property type="match status" value="1"/>
</dbReference>
<feature type="transmembrane region" description="Helical" evidence="9">
    <location>
        <begin position="411"/>
        <end position="427"/>
    </location>
</feature>
<dbReference type="PANTHER" id="PTHR42810:SF4">
    <property type="entry name" value="URIC ACID TRANSPORTER UACT"/>
    <property type="match status" value="1"/>
</dbReference>
<feature type="transmembrane region" description="Helical" evidence="9">
    <location>
        <begin position="183"/>
        <end position="203"/>
    </location>
</feature>
<feature type="transmembrane region" description="Helical" evidence="9">
    <location>
        <begin position="501"/>
        <end position="521"/>
    </location>
</feature>
<keyword evidence="7 9" id="KW-0472">Membrane</keyword>
<keyword evidence="4" id="KW-1003">Cell membrane</keyword>
<evidence type="ECO:0000256" key="1">
    <source>
        <dbReference type="ARBA" id="ARBA00004651"/>
    </source>
</evidence>
<accession>A0AB33V9T2</accession>
<feature type="transmembrane region" description="Helical" evidence="9">
    <location>
        <begin position="439"/>
        <end position="460"/>
    </location>
</feature>
<dbReference type="InterPro" id="IPR006043">
    <property type="entry name" value="NCS2"/>
</dbReference>
<feature type="transmembrane region" description="Helical" evidence="9">
    <location>
        <begin position="210"/>
        <end position="236"/>
    </location>
</feature>
<comment type="similarity">
    <text evidence="2">Belongs to the nucleobase:cation symporter-2 (NCS2) (TC 2.A.40) family.</text>
</comment>
<evidence type="ECO:0000313" key="10">
    <source>
        <dbReference type="EMBL" id="EAP71619.1"/>
    </source>
</evidence>
<name>A0AB33V9T2_RALSU</name>
<dbReference type="Proteomes" id="UP000005933">
    <property type="component" value="Unassembled WGS sequence"/>
</dbReference>
<evidence type="ECO:0000256" key="8">
    <source>
        <dbReference type="SAM" id="MobiDB-lite"/>
    </source>
</evidence>
<keyword evidence="3" id="KW-0813">Transport</keyword>
<dbReference type="NCBIfam" id="NF037981">
    <property type="entry name" value="NCS2_1"/>
    <property type="match status" value="1"/>
</dbReference>
<keyword evidence="6 9" id="KW-1133">Transmembrane helix</keyword>
<dbReference type="GO" id="GO:0005886">
    <property type="term" value="C:plasma membrane"/>
    <property type="evidence" value="ECO:0007669"/>
    <property type="project" value="UniProtKB-SubCell"/>
</dbReference>
<feature type="transmembrane region" description="Helical" evidence="9">
    <location>
        <begin position="256"/>
        <end position="277"/>
    </location>
</feature>
<dbReference type="GO" id="GO:0042907">
    <property type="term" value="F:xanthine transmembrane transporter activity"/>
    <property type="evidence" value="ECO:0007669"/>
    <property type="project" value="TreeGrafter"/>
</dbReference>
<protein>
    <submittedName>
        <fullName evidence="10">Xanthine permease</fullName>
    </submittedName>
</protein>
<dbReference type="Pfam" id="PF00860">
    <property type="entry name" value="Xan_ur_permease"/>
    <property type="match status" value="1"/>
</dbReference>
<evidence type="ECO:0000256" key="5">
    <source>
        <dbReference type="ARBA" id="ARBA00022692"/>
    </source>
</evidence>
<feature type="transmembrane region" description="Helical" evidence="9">
    <location>
        <begin position="472"/>
        <end position="495"/>
    </location>
</feature>
<dbReference type="NCBIfam" id="TIGR03173">
    <property type="entry name" value="pbuX"/>
    <property type="match status" value="1"/>
</dbReference>
<feature type="transmembrane region" description="Helical" evidence="9">
    <location>
        <begin position="96"/>
        <end position="122"/>
    </location>
</feature>
<reference evidence="10 11" key="1">
    <citation type="journal article" date="2006" name="Mol. Plant Microbe Interact.">
        <title>Identification of open reading frames unique to a select agent: Ralstonia solanacearum race 3 biovar 2.</title>
        <authorList>
            <person name="Gabriel D.W."/>
            <person name="Allen C."/>
            <person name="Schell M."/>
            <person name="Denny T.P."/>
            <person name="Greenberg J.T."/>
            <person name="Duan Y.P."/>
            <person name="Flores-Cruz Z."/>
            <person name="Huang Q."/>
            <person name="Clifford J.M."/>
            <person name="Presting G."/>
            <person name="Gonzalez E.T."/>
            <person name="Reddy J."/>
            <person name="Elphinstone J."/>
            <person name="Swanson J."/>
            <person name="Yao J."/>
            <person name="Mulholland V."/>
            <person name="Liu L."/>
            <person name="Farmerie W."/>
            <person name="Patnaikuni M."/>
            <person name="Balogh B."/>
            <person name="Norman D."/>
            <person name="Alvarez A."/>
            <person name="Castillo J.A."/>
            <person name="Jones J."/>
            <person name="Saddler G."/>
            <person name="Walunas T."/>
            <person name="Zhukov A."/>
            <person name="Mikhailova N."/>
        </authorList>
    </citation>
    <scope>NUCLEOTIDE SEQUENCE [LARGE SCALE GENOMIC DNA]</scope>
    <source>
        <strain evidence="10 11">UW551</strain>
    </source>
</reference>
<evidence type="ECO:0000256" key="4">
    <source>
        <dbReference type="ARBA" id="ARBA00022475"/>
    </source>
</evidence>
<proteinExistence type="inferred from homology"/>
<evidence type="ECO:0000256" key="2">
    <source>
        <dbReference type="ARBA" id="ARBA00008821"/>
    </source>
</evidence>
<evidence type="ECO:0000256" key="9">
    <source>
        <dbReference type="SAM" id="Phobius"/>
    </source>
</evidence>